<dbReference type="PANTHER" id="PTHR33286:SF53">
    <property type="entry name" value="BIFUNCTIONAL INHIBITOR_PLANT LIPID TRANSFER PROTEIN_SEED STORAGE HELICAL DOMAIN-CONTAINING PROTEIN"/>
    <property type="match status" value="1"/>
</dbReference>
<dbReference type="AlphaFoldDB" id="A0A8T0P300"/>
<reference evidence="3" key="1">
    <citation type="submission" date="2020-05" db="EMBL/GenBank/DDBJ databases">
        <title>WGS assembly of Panicum virgatum.</title>
        <authorList>
            <person name="Lovell J.T."/>
            <person name="Jenkins J."/>
            <person name="Shu S."/>
            <person name="Juenger T.E."/>
            <person name="Schmutz J."/>
        </authorList>
    </citation>
    <scope>NUCLEOTIDE SEQUENCE</scope>
    <source>
        <strain evidence="3">AP13</strain>
    </source>
</reference>
<feature type="domain" description="Bifunctional inhibitor/plant lipid transfer protein/seed storage helical" evidence="2">
    <location>
        <begin position="16"/>
        <end position="105"/>
    </location>
</feature>
<dbReference type="SUPFAM" id="SSF47699">
    <property type="entry name" value="Bifunctional inhibitor/lipid-transfer protein/seed storage 2S albumin"/>
    <property type="match status" value="1"/>
</dbReference>
<feature type="chain" id="PRO_5035838885" description="Bifunctional inhibitor/plant lipid transfer protein/seed storage helical domain-containing protein" evidence="1">
    <location>
        <begin position="28"/>
        <end position="115"/>
    </location>
</feature>
<keyword evidence="4" id="KW-1185">Reference proteome</keyword>
<accession>A0A8T0P300</accession>
<dbReference type="Pfam" id="PF14368">
    <property type="entry name" value="LTP_2"/>
    <property type="match status" value="1"/>
</dbReference>
<dbReference type="EMBL" id="CM029052">
    <property type="protein sequence ID" value="KAG2556561.1"/>
    <property type="molecule type" value="Genomic_DNA"/>
</dbReference>
<name>A0A8T0P300_PANVG</name>
<dbReference type="Proteomes" id="UP000823388">
    <property type="component" value="Chromosome 8N"/>
</dbReference>
<dbReference type="PANTHER" id="PTHR33286">
    <property type="entry name" value="BIFUNCTIONAL INHIBITOR/LIPID-TRANSFER PROTEIN/SEED STORAGE 2S ALBUMIN SUPERFAMILY PROTEIN"/>
    <property type="match status" value="1"/>
</dbReference>
<protein>
    <recommendedName>
        <fullName evidence="2">Bifunctional inhibitor/plant lipid transfer protein/seed storage helical domain-containing protein</fullName>
    </recommendedName>
</protein>
<evidence type="ECO:0000259" key="2">
    <source>
        <dbReference type="Pfam" id="PF14368"/>
    </source>
</evidence>
<proteinExistence type="predicted"/>
<feature type="signal peptide" evidence="1">
    <location>
        <begin position="1"/>
        <end position="27"/>
    </location>
</feature>
<evidence type="ECO:0000313" key="3">
    <source>
        <dbReference type="EMBL" id="KAG2556561.1"/>
    </source>
</evidence>
<dbReference type="InterPro" id="IPR016140">
    <property type="entry name" value="Bifunc_inhib/LTP/seed_store"/>
</dbReference>
<evidence type="ECO:0000256" key="1">
    <source>
        <dbReference type="SAM" id="SignalP"/>
    </source>
</evidence>
<sequence>MNSMFPAKLALLFLLVCATMSLDPVAANGPCTEQQKADIVLHCREYIKKKGPVTAPSYLDECCVSVRAVPGRDMECIIRLLSNKQKKKYDETKIRRFHHLCELENVPPPHRQVMM</sequence>
<keyword evidence="1" id="KW-0732">Signal</keyword>
<gene>
    <name evidence="3" type="ORF">PVAP13_8NG200800</name>
</gene>
<dbReference type="InterPro" id="IPR036312">
    <property type="entry name" value="Bifun_inhib/LTP/seed_sf"/>
</dbReference>
<organism evidence="3 4">
    <name type="scientific">Panicum virgatum</name>
    <name type="common">Blackwell switchgrass</name>
    <dbReference type="NCBI Taxonomy" id="38727"/>
    <lineage>
        <taxon>Eukaryota</taxon>
        <taxon>Viridiplantae</taxon>
        <taxon>Streptophyta</taxon>
        <taxon>Embryophyta</taxon>
        <taxon>Tracheophyta</taxon>
        <taxon>Spermatophyta</taxon>
        <taxon>Magnoliopsida</taxon>
        <taxon>Liliopsida</taxon>
        <taxon>Poales</taxon>
        <taxon>Poaceae</taxon>
        <taxon>PACMAD clade</taxon>
        <taxon>Panicoideae</taxon>
        <taxon>Panicodae</taxon>
        <taxon>Paniceae</taxon>
        <taxon>Panicinae</taxon>
        <taxon>Panicum</taxon>
        <taxon>Panicum sect. Hiantes</taxon>
    </lineage>
</organism>
<comment type="caution">
    <text evidence="3">The sequence shown here is derived from an EMBL/GenBank/DDBJ whole genome shotgun (WGS) entry which is preliminary data.</text>
</comment>
<evidence type="ECO:0000313" key="4">
    <source>
        <dbReference type="Proteomes" id="UP000823388"/>
    </source>
</evidence>